<feature type="domain" description="SLH" evidence="3">
    <location>
        <begin position="52"/>
        <end position="116"/>
    </location>
</feature>
<evidence type="ECO:0000313" key="5">
    <source>
        <dbReference type="Proteomes" id="UP000191901"/>
    </source>
</evidence>
<dbReference type="STRING" id="1641165.XM38_19020"/>
<dbReference type="GO" id="GO:0008643">
    <property type="term" value="P:carbohydrate transport"/>
    <property type="evidence" value="ECO:0007669"/>
    <property type="project" value="InterPro"/>
</dbReference>
<reference evidence="4 5" key="1">
    <citation type="journal article" date="2016" name="Biochim. Biophys. Acta">
        <title>Characterization of red-shifted phycobilisomes isolated from the chlorophyll f-containing cyanobacterium Halomicronema hongdechloris.</title>
        <authorList>
            <person name="Li Y."/>
            <person name="Lin Y."/>
            <person name="Garvey C.J."/>
            <person name="Birch D."/>
            <person name="Corkery R.W."/>
            <person name="Loughlin P.C."/>
            <person name="Scheer H."/>
            <person name="Willows R.D."/>
            <person name="Chen M."/>
        </authorList>
    </citation>
    <scope>NUCLEOTIDE SEQUENCE [LARGE SCALE GENOMIC DNA]</scope>
    <source>
        <strain evidence="4 5">C2206</strain>
    </source>
</reference>
<dbReference type="OrthoDB" id="568669at2"/>
<dbReference type="EMBL" id="CP021983">
    <property type="protein sequence ID" value="ASC73920.1"/>
    <property type="molecule type" value="Genomic_DNA"/>
</dbReference>
<comment type="similarity">
    <text evidence="1">Belongs to the OprB family.</text>
</comment>
<dbReference type="PANTHER" id="PTHR43308:SF1">
    <property type="entry name" value="OUTER MEMBRANE PROTEIN ALPHA"/>
    <property type="match status" value="1"/>
</dbReference>
<dbReference type="RefSeq" id="WP_080811760.1">
    <property type="nucleotide sequence ID" value="NZ_CP021983.2"/>
</dbReference>
<feature type="chain" id="PRO_5011825382" description="SLH domain-containing protein" evidence="1">
    <location>
        <begin position="29"/>
        <end position="486"/>
    </location>
</feature>
<feature type="coiled-coil region" evidence="2">
    <location>
        <begin position="130"/>
        <end position="157"/>
    </location>
</feature>
<dbReference type="PROSITE" id="PS51272">
    <property type="entry name" value="SLH"/>
    <property type="match status" value="1"/>
</dbReference>
<protein>
    <recommendedName>
        <fullName evidence="3">SLH domain-containing protein</fullName>
    </recommendedName>
</protein>
<dbReference type="InterPro" id="IPR047684">
    <property type="entry name" value="Por_som-like"/>
</dbReference>
<dbReference type="Pfam" id="PF00395">
    <property type="entry name" value="SLH"/>
    <property type="match status" value="1"/>
</dbReference>
<gene>
    <name evidence="4" type="ORF">XM38_048940</name>
</gene>
<dbReference type="KEGG" id="hhg:XM38_048940"/>
<evidence type="ECO:0000256" key="2">
    <source>
        <dbReference type="SAM" id="Coils"/>
    </source>
</evidence>
<name>A0A1Z3HUC3_9CYAN</name>
<keyword evidence="5" id="KW-1185">Reference proteome</keyword>
<evidence type="ECO:0000313" key="4">
    <source>
        <dbReference type="EMBL" id="ASC73920.1"/>
    </source>
</evidence>
<feature type="signal peptide" evidence="1">
    <location>
        <begin position="1"/>
        <end position="28"/>
    </location>
</feature>
<evidence type="ECO:0000256" key="1">
    <source>
        <dbReference type="RuleBase" id="RU363072"/>
    </source>
</evidence>
<dbReference type="Proteomes" id="UP000191901">
    <property type="component" value="Chromosome"/>
</dbReference>
<sequence>MSKLLWKSLLAAPAALGAVLAISGTSVAAESVEPSFNELSAAEPAQLAQVTSVDELSDVLPSDWAYTALQNLVETYGCIEGYPNRTFRGDRALTRYEFAAGLNACLDVISNLIVGGGVGESDLATIRRLQEEFQAELATLRGRVDALEADVAELEANQFSTTTKLRGQVDSHIVAPFDELEGVEDSTTFTNRVRMNFDTSFTGEDRLRVRLQASGGADPLVAGGGLANGDDASGDGDYNVDIDDFYYLFPVGDRLDIIIAANGIVTDDYVVSTIVPFDGPSVADPGGPVFYDFDMGGSAGAGFSFALTNNIAIDAGYSFDEAEGADPLIGISAASEQSYIGQVTFISDGILDLAGTFIRGDSGDGAFTNTFAALANLDFGRFMIGGYFSYHDLDGTPAVGDDDFTTSWQAGIAVPDLFIEGAQLGAYYTALPEYASGVNPYMIEGYYSIPVNQFLTITPALIYGDIDSGAADEEAFYGAIRATFEF</sequence>
<proteinExistence type="inferred from homology"/>
<accession>A0A1Z3HUC3</accession>
<dbReference type="GO" id="GO:0015288">
    <property type="term" value="F:porin activity"/>
    <property type="evidence" value="ECO:0007669"/>
    <property type="project" value="InterPro"/>
</dbReference>
<keyword evidence="2" id="KW-0175">Coiled coil</keyword>
<keyword evidence="1" id="KW-0732">Signal</keyword>
<dbReference type="InterPro" id="IPR051465">
    <property type="entry name" value="Cell_Envelope_Struct_Comp"/>
</dbReference>
<dbReference type="NCBIfam" id="NF033921">
    <property type="entry name" value="por_somb"/>
    <property type="match status" value="1"/>
</dbReference>
<dbReference type="Pfam" id="PF04966">
    <property type="entry name" value="OprB"/>
    <property type="match status" value="1"/>
</dbReference>
<dbReference type="AlphaFoldDB" id="A0A1Z3HUC3"/>
<dbReference type="GO" id="GO:0016020">
    <property type="term" value="C:membrane"/>
    <property type="evidence" value="ECO:0007669"/>
    <property type="project" value="InterPro"/>
</dbReference>
<dbReference type="PANTHER" id="PTHR43308">
    <property type="entry name" value="OUTER MEMBRANE PROTEIN ALPHA-RELATED"/>
    <property type="match status" value="1"/>
</dbReference>
<dbReference type="InterPro" id="IPR001119">
    <property type="entry name" value="SLH_dom"/>
</dbReference>
<organism evidence="4 5">
    <name type="scientific">Halomicronema hongdechloris C2206</name>
    <dbReference type="NCBI Taxonomy" id="1641165"/>
    <lineage>
        <taxon>Bacteria</taxon>
        <taxon>Bacillati</taxon>
        <taxon>Cyanobacteriota</taxon>
        <taxon>Cyanophyceae</taxon>
        <taxon>Nodosilineales</taxon>
        <taxon>Nodosilineaceae</taxon>
        <taxon>Halomicronema</taxon>
    </lineage>
</organism>
<dbReference type="InterPro" id="IPR007049">
    <property type="entry name" value="Carb-sel_porin_OprB"/>
</dbReference>
<evidence type="ECO:0000259" key="3">
    <source>
        <dbReference type="PROSITE" id="PS51272"/>
    </source>
</evidence>